<evidence type="ECO:0000256" key="4">
    <source>
        <dbReference type="ARBA" id="ARBA00022679"/>
    </source>
</evidence>
<dbReference type="PANTHER" id="PTHR24421:SF10">
    <property type="entry name" value="NITRATE_NITRITE SENSOR PROTEIN NARQ"/>
    <property type="match status" value="1"/>
</dbReference>
<evidence type="ECO:0000256" key="3">
    <source>
        <dbReference type="ARBA" id="ARBA00022553"/>
    </source>
</evidence>
<keyword evidence="10" id="KW-0472">Membrane</keyword>
<gene>
    <name evidence="13" type="ORF">SAMN05421870_104190</name>
</gene>
<feature type="region of interest" description="Disordered" evidence="9">
    <location>
        <begin position="446"/>
        <end position="472"/>
    </location>
</feature>
<protein>
    <recommendedName>
        <fullName evidence="2">histidine kinase</fullName>
        <ecNumber evidence="2">2.7.13.3</ecNumber>
    </recommendedName>
</protein>
<evidence type="ECO:0000313" key="13">
    <source>
        <dbReference type="EMBL" id="SER78103.1"/>
    </source>
</evidence>
<name>A0A1H9S174_9ACTN</name>
<dbReference type="InterPro" id="IPR036890">
    <property type="entry name" value="HATPase_C_sf"/>
</dbReference>
<organism evidence="13 14">
    <name type="scientific">Streptomyces qinglanensis</name>
    <dbReference type="NCBI Taxonomy" id="943816"/>
    <lineage>
        <taxon>Bacteria</taxon>
        <taxon>Bacillati</taxon>
        <taxon>Actinomycetota</taxon>
        <taxon>Actinomycetes</taxon>
        <taxon>Kitasatosporales</taxon>
        <taxon>Streptomycetaceae</taxon>
        <taxon>Streptomyces</taxon>
    </lineage>
</organism>
<keyword evidence="8" id="KW-0902">Two-component regulatory system</keyword>
<dbReference type="InterPro" id="IPR025828">
    <property type="entry name" value="Put_sensor_dom"/>
</dbReference>
<dbReference type="Gene3D" id="1.20.5.1930">
    <property type="match status" value="1"/>
</dbReference>
<evidence type="ECO:0000256" key="9">
    <source>
        <dbReference type="SAM" id="MobiDB-lite"/>
    </source>
</evidence>
<feature type="transmembrane region" description="Helical" evidence="10">
    <location>
        <begin position="66"/>
        <end position="83"/>
    </location>
</feature>
<dbReference type="Pfam" id="PF07730">
    <property type="entry name" value="HisKA_3"/>
    <property type="match status" value="1"/>
</dbReference>
<feature type="domain" description="Putative sensor" evidence="12">
    <location>
        <begin position="66"/>
        <end position="253"/>
    </location>
</feature>
<evidence type="ECO:0000256" key="1">
    <source>
        <dbReference type="ARBA" id="ARBA00000085"/>
    </source>
</evidence>
<evidence type="ECO:0000259" key="11">
    <source>
        <dbReference type="Pfam" id="PF07730"/>
    </source>
</evidence>
<evidence type="ECO:0000256" key="6">
    <source>
        <dbReference type="ARBA" id="ARBA00022777"/>
    </source>
</evidence>
<evidence type="ECO:0000259" key="12">
    <source>
        <dbReference type="Pfam" id="PF13796"/>
    </source>
</evidence>
<keyword evidence="14" id="KW-1185">Reference proteome</keyword>
<keyword evidence="3" id="KW-0597">Phosphoprotein</keyword>
<dbReference type="CDD" id="cd16917">
    <property type="entry name" value="HATPase_UhpB-NarQ-NarX-like"/>
    <property type="match status" value="1"/>
</dbReference>
<evidence type="ECO:0000256" key="8">
    <source>
        <dbReference type="ARBA" id="ARBA00023012"/>
    </source>
</evidence>
<dbReference type="EMBL" id="FOGO01000004">
    <property type="protein sequence ID" value="SER78103.1"/>
    <property type="molecule type" value="Genomic_DNA"/>
</dbReference>
<comment type="catalytic activity">
    <reaction evidence="1">
        <text>ATP + protein L-histidine = ADP + protein N-phospho-L-histidine.</text>
        <dbReference type="EC" id="2.7.13.3"/>
    </reaction>
</comment>
<keyword evidence="5" id="KW-0547">Nucleotide-binding</keyword>
<feature type="transmembrane region" description="Helical" evidence="10">
    <location>
        <begin position="163"/>
        <end position="191"/>
    </location>
</feature>
<evidence type="ECO:0000256" key="2">
    <source>
        <dbReference type="ARBA" id="ARBA00012438"/>
    </source>
</evidence>
<evidence type="ECO:0000256" key="5">
    <source>
        <dbReference type="ARBA" id="ARBA00022741"/>
    </source>
</evidence>
<sequence length="472" mass="48804">MTSEKQAARPPFAGDRAGPGAAAHPGTGGAAAGRQDAADSGVWQALAGGPRAFLCSTWPLRAVRQLLVGGVLGLGWLCFAAALTMAGVLLLPVGVGAVVLLGVPASAAGLAALERHRLRLPGPRGTRPLRPRLPAGAGGSARGSAIRRGLRALRRRAASPATWAEFGFALLNAVLSLLDLAAVLLALGLVVSQPFALLVVADGDRVEYGPGIVLTEPVQVLPWLLLTPVLAVLACYTLACLAGMRAALTRAVLVGPRRERELDARLTEVTASRARLADAFEGERRRIERDLHDGAQQRLTGLIMKLGLARLDADPALVAEAQEEARAALGDLRDLVRGLHPPVLTDRGLGAALGALAERAPLPVRVEDRLGARPAEALEVAAYFAAAEALANVAKHSGAAHAEVTVGGGRMLTVEVRDDGRGGADPARGTGLTGLADRLAVHGGRLRLSSPPGGPTLLRMELPWTGGGPHRR</sequence>
<dbReference type="InterPro" id="IPR050482">
    <property type="entry name" value="Sensor_HK_TwoCompSys"/>
</dbReference>
<dbReference type="InterPro" id="IPR011712">
    <property type="entry name" value="Sig_transdc_His_kin_sub3_dim/P"/>
</dbReference>
<dbReference type="AlphaFoldDB" id="A0A1H9S174"/>
<feature type="transmembrane region" description="Helical" evidence="10">
    <location>
        <begin position="223"/>
        <end position="248"/>
    </location>
</feature>
<keyword evidence="6 13" id="KW-0418">Kinase</keyword>
<feature type="compositionally biased region" description="Low complexity" evidence="9">
    <location>
        <begin position="8"/>
        <end position="25"/>
    </location>
</feature>
<reference evidence="14" key="1">
    <citation type="submission" date="2016-10" db="EMBL/GenBank/DDBJ databases">
        <authorList>
            <person name="Varghese N."/>
            <person name="Submissions S."/>
        </authorList>
    </citation>
    <scope>NUCLEOTIDE SEQUENCE [LARGE SCALE GENOMIC DNA]</scope>
    <source>
        <strain evidence="14">CGMCC 4.6825</strain>
    </source>
</reference>
<dbReference type="Proteomes" id="UP000182841">
    <property type="component" value="Unassembled WGS sequence"/>
</dbReference>
<feature type="domain" description="Signal transduction histidine kinase subgroup 3 dimerisation and phosphoacceptor" evidence="11">
    <location>
        <begin position="283"/>
        <end position="344"/>
    </location>
</feature>
<dbReference type="GO" id="GO:0005524">
    <property type="term" value="F:ATP binding"/>
    <property type="evidence" value="ECO:0007669"/>
    <property type="project" value="UniProtKB-KW"/>
</dbReference>
<keyword evidence="4" id="KW-0808">Transferase</keyword>
<keyword evidence="7" id="KW-0067">ATP-binding</keyword>
<dbReference type="SUPFAM" id="SSF55874">
    <property type="entry name" value="ATPase domain of HSP90 chaperone/DNA topoisomerase II/histidine kinase"/>
    <property type="match status" value="1"/>
</dbReference>
<keyword evidence="10" id="KW-1133">Transmembrane helix</keyword>
<dbReference type="Gene3D" id="3.30.565.10">
    <property type="entry name" value="Histidine kinase-like ATPase, C-terminal domain"/>
    <property type="match status" value="1"/>
</dbReference>
<dbReference type="GO" id="GO:0046983">
    <property type="term" value="F:protein dimerization activity"/>
    <property type="evidence" value="ECO:0007669"/>
    <property type="project" value="InterPro"/>
</dbReference>
<dbReference type="GO" id="GO:0016020">
    <property type="term" value="C:membrane"/>
    <property type="evidence" value="ECO:0007669"/>
    <property type="project" value="InterPro"/>
</dbReference>
<evidence type="ECO:0000256" key="7">
    <source>
        <dbReference type="ARBA" id="ARBA00022840"/>
    </source>
</evidence>
<feature type="region of interest" description="Disordered" evidence="9">
    <location>
        <begin position="1"/>
        <end position="34"/>
    </location>
</feature>
<accession>A0A1H9S174</accession>
<dbReference type="Pfam" id="PF13796">
    <property type="entry name" value="Sensor"/>
    <property type="match status" value="1"/>
</dbReference>
<proteinExistence type="predicted"/>
<dbReference type="GO" id="GO:0000155">
    <property type="term" value="F:phosphorelay sensor kinase activity"/>
    <property type="evidence" value="ECO:0007669"/>
    <property type="project" value="InterPro"/>
</dbReference>
<dbReference type="EC" id="2.7.13.3" evidence="2"/>
<keyword evidence="10" id="KW-0812">Transmembrane</keyword>
<dbReference type="PANTHER" id="PTHR24421">
    <property type="entry name" value="NITRATE/NITRITE SENSOR PROTEIN NARX-RELATED"/>
    <property type="match status" value="1"/>
</dbReference>
<feature type="transmembrane region" description="Helical" evidence="10">
    <location>
        <begin position="89"/>
        <end position="113"/>
    </location>
</feature>
<evidence type="ECO:0000256" key="10">
    <source>
        <dbReference type="SAM" id="Phobius"/>
    </source>
</evidence>
<evidence type="ECO:0000313" key="14">
    <source>
        <dbReference type="Proteomes" id="UP000182841"/>
    </source>
</evidence>